<feature type="transmembrane region" description="Helical" evidence="2">
    <location>
        <begin position="12"/>
        <end position="30"/>
    </location>
</feature>
<feature type="region of interest" description="Disordered" evidence="1">
    <location>
        <begin position="50"/>
        <end position="73"/>
    </location>
</feature>
<dbReference type="InterPro" id="IPR037883">
    <property type="entry name" value="Knr4/Smi1-like_sf"/>
</dbReference>
<evidence type="ECO:0000313" key="5">
    <source>
        <dbReference type="Proteomes" id="UP000603904"/>
    </source>
</evidence>
<comment type="caution">
    <text evidence="4">The sequence shown here is derived from an EMBL/GenBank/DDBJ whole genome shotgun (WGS) entry which is preliminary data.</text>
</comment>
<keyword evidence="2" id="KW-0472">Membrane</keyword>
<keyword evidence="2" id="KW-0812">Transmembrane</keyword>
<name>A0ABQ4FRC8_9ACTN</name>
<dbReference type="RefSeq" id="WP_204055124.1">
    <property type="nucleotide sequence ID" value="NZ_BAAAGP010000001.1"/>
</dbReference>
<protein>
    <recommendedName>
        <fullName evidence="3">Knr4/Smi1-like domain-containing protein</fullName>
    </recommendedName>
</protein>
<dbReference type="EMBL" id="BOOC01000001">
    <property type="protein sequence ID" value="GIH37365.1"/>
    <property type="molecule type" value="Genomic_DNA"/>
</dbReference>
<proteinExistence type="predicted"/>
<feature type="domain" description="Knr4/Smi1-like" evidence="3">
    <location>
        <begin position="273"/>
        <end position="375"/>
    </location>
</feature>
<organism evidence="4 5">
    <name type="scientific">Microbispora corallina</name>
    <dbReference type="NCBI Taxonomy" id="83302"/>
    <lineage>
        <taxon>Bacteria</taxon>
        <taxon>Bacillati</taxon>
        <taxon>Actinomycetota</taxon>
        <taxon>Actinomycetes</taxon>
        <taxon>Streptosporangiales</taxon>
        <taxon>Streptosporangiaceae</taxon>
        <taxon>Microbispora</taxon>
    </lineage>
</organism>
<feature type="compositionally biased region" description="Polar residues" evidence="1">
    <location>
        <begin position="193"/>
        <end position="211"/>
    </location>
</feature>
<keyword evidence="2" id="KW-1133">Transmembrane helix</keyword>
<sequence>MRRLIDSRPVRLALAAVIVAGAVTGLVVLARRRRVRRVRRVPPPAVTFRSLDGAPGREAAELPGPEPILGRPTEEDLRRYDRPEGGALIARLAAADVPRSFRAALAGRGRVVAALAVLGLMFAVSEALEAVTFPPDRASAVWGVGNDGDAGLPPSPCPPGLCGDPVAEKGIAHVRIVEPGDRPYGAGQDGGLTVTSQDSSYGDPVSPQSDTARTDGPSAPPAAPSRCAPGDASQGRATPRPVSRRVTDAVNRQWRRVERWLTAHAPATRLGRPASPRLVARAEQRLGVRLPGSLRASLLRHDGGELPLPPSYRLLSARGIVAVWRATCPADPGLVPVGASAGPPGHLMLEPVSGAVAPAPSETPATASWTSYYAMLKAVADALETGRPLGGRTPVVSHGRLRWSRSR</sequence>
<reference evidence="4 5" key="1">
    <citation type="submission" date="2021-01" db="EMBL/GenBank/DDBJ databases">
        <title>Whole genome shotgun sequence of Microbispora corallina NBRC 16416.</title>
        <authorList>
            <person name="Komaki H."/>
            <person name="Tamura T."/>
        </authorList>
    </citation>
    <scope>NUCLEOTIDE SEQUENCE [LARGE SCALE GENOMIC DNA]</scope>
    <source>
        <strain evidence="4 5">NBRC 16416</strain>
    </source>
</reference>
<evidence type="ECO:0000259" key="3">
    <source>
        <dbReference type="SMART" id="SM00860"/>
    </source>
</evidence>
<gene>
    <name evidence="4" type="ORF">Mco01_03650</name>
</gene>
<keyword evidence="5" id="KW-1185">Reference proteome</keyword>
<feature type="transmembrane region" description="Helical" evidence="2">
    <location>
        <begin position="109"/>
        <end position="128"/>
    </location>
</feature>
<evidence type="ECO:0000256" key="1">
    <source>
        <dbReference type="SAM" id="MobiDB-lite"/>
    </source>
</evidence>
<dbReference type="Proteomes" id="UP000603904">
    <property type="component" value="Unassembled WGS sequence"/>
</dbReference>
<accession>A0ABQ4FRC8</accession>
<feature type="region of interest" description="Disordered" evidence="1">
    <location>
        <begin position="179"/>
        <end position="248"/>
    </location>
</feature>
<dbReference type="SMART" id="SM00860">
    <property type="entry name" value="SMI1_KNR4"/>
    <property type="match status" value="1"/>
</dbReference>
<dbReference type="SUPFAM" id="SSF160631">
    <property type="entry name" value="SMI1/KNR4-like"/>
    <property type="match status" value="1"/>
</dbReference>
<evidence type="ECO:0000313" key="4">
    <source>
        <dbReference type="EMBL" id="GIH37365.1"/>
    </source>
</evidence>
<dbReference type="InterPro" id="IPR018958">
    <property type="entry name" value="Knr4/Smi1-like_dom"/>
</dbReference>
<evidence type="ECO:0000256" key="2">
    <source>
        <dbReference type="SAM" id="Phobius"/>
    </source>
</evidence>
<dbReference type="Pfam" id="PF09346">
    <property type="entry name" value="SMI1_KNR4"/>
    <property type="match status" value="1"/>
</dbReference>